<comment type="caution">
    <text evidence="1">The sequence shown here is derived from an EMBL/GenBank/DDBJ whole genome shotgun (WGS) entry which is preliminary data.</text>
</comment>
<protein>
    <submittedName>
        <fullName evidence="1">Uncharacterized protein</fullName>
    </submittedName>
</protein>
<name>A0A699QYC0_TANCI</name>
<dbReference type="AlphaFoldDB" id="A0A699QYC0"/>
<evidence type="ECO:0000313" key="1">
    <source>
        <dbReference type="EMBL" id="GFC76383.1"/>
    </source>
</evidence>
<reference evidence="1" key="1">
    <citation type="journal article" date="2019" name="Sci. Rep.">
        <title>Draft genome of Tanacetum cinerariifolium, the natural source of mosquito coil.</title>
        <authorList>
            <person name="Yamashiro T."/>
            <person name="Shiraishi A."/>
            <person name="Satake H."/>
            <person name="Nakayama K."/>
        </authorList>
    </citation>
    <scope>NUCLEOTIDE SEQUENCE</scope>
</reference>
<proteinExistence type="predicted"/>
<accession>A0A699QYC0</accession>
<dbReference type="EMBL" id="BKCJ011056023">
    <property type="protein sequence ID" value="GFC76383.1"/>
    <property type="molecule type" value="Genomic_DNA"/>
</dbReference>
<feature type="non-terminal residue" evidence="1">
    <location>
        <position position="1"/>
    </location>
</feature>
<organism evidence="1">
    <name type="scientific">Tanacetum cinerariifolium</name>
    <name type="common">Dalmatian daisy</name>
    <name type="synonym">Chrysanthemum cinerariifolium</name>
    <dbReference type="NCBI Taxonomy" id="118510"/>
    <lineage>
        <taxon>Eukaryota</taxon>
        <taxon>Viridiplantae</taxon>
        <taxon>Streptophyta</taxon>
        <taxon>Embryophyta</taxon>
        <taxon>Tracheophyta</taxon>
        <taxon>Spermatophyta</taxon>
        <taxon>Magnoliopsida</taxon>
        <taxon>eudicotyledons</taxon>
        <taxon>Gunneridae</taxon>
        <taxon>Pentapetalae</taxon>
        <taxon>asterids</taxon>
        <taxon>campanulids</taxon>
        <taxon>Asterales</taxon>
        <taxon>Asteraceae</taxon>
        <taxon>Asteroideae</taxon>
        <taxon>Anthemideae</taxon>
        <taxon>Anthemidinae</taxon>
        <taxon>Tanacetum</taxon>
    </lineage>
</organism>
<sequence length="121" mass="13213">VTPKQALRDAAAQIAGYLFKDKRAFVRRKQRPSIGTASAETPANVFFDMPRSAAMSSMLTLLMPLRKNSAAARLKIRSLFSMVGIAKIQRKLLVSSKFPKFLHGPSIYLTCSPDAATSGLL</sequence>
<gene>
    <name evidence="1" type="ORF">Tci_848353</name>
</gene>